<comment type="caution">
    <text evidence="1">The sequence shown here is derived from an EMBL/GenBank/DDBJ whole genome shotgun (WGS) entry which is preliminary data.</text>
</comment>
<dbReference type="Proteomes" id="UP000648482">
    <property type="component" value="Unassembled WGS sequence"/>
</dbReference>
<accession>A0ABR9E032</accession>
<gene>
    <name evidence="1" type="ORF">PALI_a1252</name>
</gene>
<evidence type="ECO:0000313" key="2">
    <source>
        <dbReference type="Proteomes" id="UP000648482"/>
    </source>
</evidence>
<reference evidence="1 2" key="1">
    <citation type="submission" date="2015-06" db="EMBL/GenBank/DDBJ databases">
        <title>Genome sequence of Pseudoalteromonas aliena.</title>
        <authorList>
            <person name="Xie B.-B."/>
            <person name="Rong J.-C."/>
            <person name="Qin Q.-L."/>
            <person name="Zhang Y.-Z."/>
        </authorList>
    </citation>
    <scope>NUCLEOTIDE SEQUENCE [LARGE SCALE GENOMIC DNA]</scope>
    <source>
        <strain evidence="1 2">SW19</strain>
    </source>
</reference>
<sequence length="43" mass="5086">MCEDVVSVKNNSGSWIYFYKKEFELFLFSTAPRNVNQKSLYCV</sequence>
<dbReference type="EMBL" id="AQGU01000025">
    <property type="protein sequence ID" value="MBE0359922.1"/>
    <property type="molecule type" value="Genomic_DNA"/>
</dbReference>
<protein>
    <submittedName>
        <fullName evidence="1">Uncharacterized protein</fullName>
    </submittedName>
</protein>
<organism evidence="1 2">
    <name type="scientific">Pseudoalteromonas aliena SW19</name>
    <dbReference type="NCBI Taxonomy" id="1314866"/>
    <lineage>
        <taxon>Bacteria</taxon>
        <taxon>Pseudomonadati</taxon>
        <taxon>Pseudomonadota</taxon>
        <taxon>Gammaproteobacteria</taxon>
        <taxon>Alteromonadales</taxon>
        <taxon>Pseudoalteromonadaceae</taxon>
        <taxon>Pseudoalteromonas</taxon>
    </lineage>
</organism>
<evidence type="ECO:0000313" key="1">
    <source>
        <dbReference type="EMBL" id="MBE0359922.1"/>
    </source>
</evidence>
<name>A0ABR9E032_9GAMM</name>
<keyword evidence="2" id="KW-1185">Reference proteome</keyword>
<proteinExistence type="predicted"/>